<keyword evidence="1" id="KW-1133">Transmembrane helix</keyword>
<evidence type="ECO:0000313" key="5">
    <source>
        <dbReference type="Proteomes" id="UP001339911"/>
    </source>
</evidence>
<keyword evidence="1" id="KW-0472">Membrane</keyword>
<name>A0ABU7SFU7_9ACTN</name>
<feature type="transmembrane region" description="Helical" evidence="1">
    <location>
        <begin position="374"/>
        <end position="393"/>
    </location>
</feature>
<evidence type="ECO:0000313" key="4">
    <source>
        <dbReference type="EMBL" id="MEE6310588.1"/>
    </source>
</evidence>
<reference evidence="3 5" key="1">
    <citation type="submission" date="2024-01" db="EMBL/GenBank/DDBJ databases">
        <title>Genome insights into Plantactinospora veratri sp. nov.</title>
        <authorList>
            <person name="Wang L."/>
        </authorList>
    </citation>
    <scope>NUCLEOTIDE SEQUENCE [LARGE SCALE GENOMIC DNA]</scope>
    <source>
        <strain evidence="3 5">NEAU-FHS4</strain>
    </source>
</reference>
<sequence>MYLAAAAALAVAAQAPGWLAARRDAAPAEIVPGQVRNPWLWQATVGQHPVGPASVLFFTANTRYLESTGVVVGRDGGYRLLPINVGEGHGLLSPDGRWYLRPGTGLLLDLRSGDQRRTHRPGSRPLAWSPDGRSVVATRNNDDQVITYGPDNQQLNDPAKPDDLLVVDPWSGVERVLPVGVFASHSAAAWSPDGSSLAVTGPVDPTAQLAEREWLTVLDPISAAVRWRVELGERQRLAGRAAWTPDGRRIALLTHDGCTTRCADTAETLRRSWRIEFLDATTGRPVGDPVPVTGSATELVSWRGADPVVERQSPEADHEKRQTALAAVTAGGPEQVLLTAPAGVSDLEVPGDLLVRAAFRGSDPRPSPFAAPPWLVTALAVGLLPTVLVLLRWRRRRRAAMRSTA</sequence>
<dbReference type="RefSeq" id="WP_331209076.1">
    <property type="nucleotide sequence ID" value="NZ_JAZGQL010000012.1"/>
</dbReference>
<keyword evidence="2" id="KW-0732">Signal</keyword>
<dbReference type="EMBL" id="JAZGQL010000012">
    <property type="protein sequence ID" value="MEE6308796.1"/>
    <property type="molecule type" value="Genomic_DNA"/>
</dbReference>
<comment type="caution">
    <text evidence="3">The sequence shown here is derived from an EMBL/GenBank/DDBJ whole genome shotgun (WGS) entry which is preliminary data.</text>
</comment>
<organism evidence="3 5">
    <name type="scientific">Plantactinospora veratri</name>
    <dbReference type="NCBI Taxonomy" id="1436122"/>
    <lineage>
        <taxon>Bacteria</taxon>
        <taxon>Bacillati</taxon>
        <taxon>Actinomycetota</taxon>
        <taxon>Actinomycetes</taxon>
        <taxon>Micromonosporales</taxon>
        <taxon>Micromonosporaceae</taxon>
        <taxon>Plantactinospora</taxon>
    </lineage>
</organism>
<gene>
    <name evidence="3" type="ORF">V1634_18350</name>
    <name evidence="4" type="ORF">V1634_27480</name>
</gene>
<keyword evidence="1" id="KW-0812">Transmembrane</keyword>
<evidence type="ECO:0000256" key="1">
    <source>
        <dbReference type="SAM" id="Phobius"/>
    </source>
</evidence>
<protein>
    <recommendedName>
        <fullName evidence="6">WD40 repeat domain-containing protein</fullName>
    </recommendedName>
</protein>
<feature type="signal peptide" evidence="2">
    <location>
        <begin position="1"/>
        <end position="20"/>
    </location>
</feature>
<evidence type="ECO:0008006" key="6">
    <source>
        <dbReference type="Google" id="ProtNLM"/>
    </source>
</evidence>
<evidence type="ECO:0000313" key="3">
    <source>
        <dbReference type="EMBL" id="MEE6308796.1"/>
    </source>
</evidence>
<evidence type="ECO:0000256" key="2">
    <source>
        <dbReference type="SAM" id="SignalP"/>
    </source>
</evidence>
<dbReference type="Gene3D" id="2.120.10.30">
    <property type="entry name" value="TolB, C-terminal domain"/>
    <property type="match status" value="1"/>
</dbReference>
<dbReference type="Proteomes" id="UP001339911">
    <property type="component" value="Unassembled WGS sequence"/>
</dbReference>
<dbReference type="EMBL" id="JAZGQL010000027">
    <property type="protein sequence ID" value="MEE6310588.1"/>
    <property type="molecule type" value="Genomic_DNA"/>
</dbReference>
<dbReference type="InterPro" id="IPR011044">
    <property type="entry name" value="Quino_amine_DH_bsu"/>
</dbReference>
<accession>A0ABU7SFU7</accession>
<dbReference type="InterPro" id="IPR011042">
    <property type="entry name" value="6-blade_b-propeller_TolB-like"/>
</dbReference>
<dbReference type="SUPFAM" id="SSF50969">
    <property type="entry name" value="YVTN repeat-like/Quinoprotein amine dehydrogenase"/>
    <property type="match status" value="1"/>
</dbReference>
<keyword evidence="5" id="KW-1185">Reference proteome</keyword>
<feature type="chain" id="PRO_5045032735" description="WD40 repeat domain-containing protein" evidence="2">
    <location>
        <begin position="21"/>
        <end position="405"/>
    </location>
</feature>
<proteinExistence type="predicted"/>